<reference evidence="1" key="1">
    <citation type="submission" date="2021-10" db="EMBL/GenBank/DDBJ databases">
        <title>Streptomyces nigrumlapis sp.nov.,an antimicrobial producing actinobacterium isolated from Black Gobi rocks.</title>
        <authorList>
            <person name="Wen Y."/>
            <person name="Zhang W."/>
            <person name="Liu X.G."/>
        </authorList>
    </citation>
    <scope>NUCLEOTIDE SEQUENCE</scope>
    <source>
        <strain evidence="1">ST13-2-2</strain>
    </source>
</reference>
<evidence type="ECO:0008006" key="3">
    <source>
        <dbReference type="Google" id="ProtNLM"/>
    </source>
</evidence>
<dbReference type="SUPFAM" id="SSF54909">
    <property type="entry name" value="Dimeric alpha+beta barrel"/>
    <property type="match status" value="1"/>
</dbReference>
<proteinExistence type="predicted"/>
<name>A0ABY4MIR0_9ACTN</name>
<evidence type="ECO:0000313" key="1">
    <source>
        <dbReference type="EMBL" id="UQA97443.1"/>
    </source>
</evidence>
<dbReference type="Gene3D" id="3.30.70.100">
    <property type="match status" value="1"/>
</dbReference>
<keyword evidence="2" id="KW-1185">Reference proteome</keyword>
<protein>
    <recommendedName>
        <fullName evidence="3">ABM domain-containing protein</fullName>
    </recommendedName>
</protein>
<dbReference type="Proteomes" id="UP000830115">
    <property type="component" value="Chromosome"/>
</dbReference>
<accession>A0ABY4MIR0</accession>
<gene>
    <name evidence="1" type="ORF">K9S39_41295</name>
</gene>
<dbReference type="RefSeq" id="WP_248868394.1">
    <property type="nucleotide sequence ID" value="NZ_CP086322.1"/>
</dbReference>
<evidence type="ECO:0000313" key="2">
    <source>
        <dbReference type="Proteomes" id="UP000830115"/>
    </source>
</evidence>
<sequence>MDEQANKVLELVVFKLKAGVTPEQLLGAVDAVSEWAGRQPGFVSRDLSYSPQDDKWIDVVWWRSLKDAQSAAHAAETSTECAPMFGLIDHESVLMLHGEPATASASH</sequence>
<dbReference type="InterPro" id="IPR011008">
    <property type="entry name" value="Dimeric_a/b-barrel"/>
</dbReference>
<organism evidence="1 2">
    <name type="scientific">Streptomyces halobius</name>
    <dbReference type="NCBI Taxonomy" id="2879846"/>
    <lineage>
        <taxon>Bacteria</taxon>
        <taxon>Bacillati</taxon>
        <taxon>Actinomycetota</taxon>
        <taxon>Actinomycetes</taxon>
        <taxon>Kitasatosporales</taxon>
        <taxon>Streptomycetaceae</taxon>
        <taxon>Streptomyces</taxon>
    </lineage>
</organism>
<dbReference type="EMBL" id="CP086322">
    <property type="protein sequence ID" value="UQA97443.1"/>
    <property type="molecule type" value="Genomic_DNA"/>
</dbReference>